<protein>
    <submittedName>
        <fullName evidence="7">Endonuclease I</fullName>
    </submittedName>
</protein>
<dbReference type="GO" id="GO:0004519">
    <property type="term" value="F:endonuclease activity"/>
    <property type="evidence" value="ECO:0007669"/>
    <property type="project" value="UniProtKB-KW"/>
</dbReference>
<name>A0A3D9CN45_9FLAO</name>
<feature type="signal peptide" evidence="5">
    <location>
        <begin position="1"/>
        <end position="19"/>
    </location>
</feature>
<dbReference type="Pfam" id="PF04231">
    <property type="entry name" value="Endonuclease_1"/>
    <property type="match status" value="1"/>
</dbReference>
<accession>A0A3D9CN45</accession>
<dbReference type="SMART" id="SM00060">
    <property type="entry name" value="FN3"/>
    <property type="match status" value="1"/>
</dbReference>
<dbReference type="Pfam" id="PF00041">
    <property type="entry name" value="fn3"/>
    <property type="match status" value="1"/>
</dbReference>
<dbReference type="Proteomes" id="UP000256769">
    <property type="component" value="Unassembled WGS sequence"/>
</dbReference>
<evidence type="ECO:0000313" key="8">
    <source>
        <dbReference type="Proteomes" id="UP000256769"/>
    </source>
</evidence>
<dbReference type="Gene3D" id="2.60.40.10">
    <property type="entry name" value="Immunoglobulins"/>
    <property type="match status" value="1"/>
</dbReference>
<gene>
    <name evidence="7" type="ORF">DRF59_08940</name>
</gene>
<dbReference type="SUPFAM" id="SSF49265">
    <property type="entry name" value="Fibronectin type III"/>
    <property type="match status" value="1"/>
</dbReference>
<proteinExistence type="inferred from homology"/>
<dbReference type="PROSITE" id="PS50853">
    <property type="entry name" value="FN3"/>
    <property type="match status" value="1"/>
</dbReference>
<dbReference type="Pfam" id="PF18962">
    <property type="entry name" value="Por_Secre_tail"/>
    <property type="match status" value="1"/>
</dbReference>
<evidence type="ECO:0000256" key="3">
    <source>
        <dbReference type="ARBA" id="ARBA00022729"/>
    </source>
</evidence>
<dbReference type="AlphaFoldDB" id="A0A3D9CN45"/>
<dbReference type="InterPro" id="IPR026444">
    <property type="entry name" value="Secre_tail"/>
</dbReference>
<feature type="chain" id="PRO_5017830759" evidence="5">
    <location>
        <begin position="20"/>
        <end position="604"/>
    </location>
</feature>
<dbReference type="RefSeq" id="WP_115958878.1">
    <property type="nucleotide sequence ID" value="NZ_CBCRVL010000006.1"/>
</dbReference>
<dbReference type="EMBL" id="QNUE01000006">
    <property type="protein sequence ID" value="REC67079.1"/>
    <property type="molecule type" value="Genomic_DNA"/>
</dbReference>
<keyword evidence="2" id="KW-0540">Nuclease</keyword>
<dbReference type="CDD" id="cd00063">
    <property type="entry name" value="FN3"/>
    <property type="match status" value="1"/>
</dbReference>
<dbReference type="PANTHER" id="PTHR33607:SF2">
    <property type="entry name" value="ENDONUCLEASE-1"/>
    <property type="match status" value="1"/>
</dbReference>
<reference evidence="7 8" key="1">
    <citation type="journal article" date="2007" name="Int. J. Syst. Evol. Microbiol.">
        <title>Chryseobacterium flavum sp. nov., isolated from polluted soil.</title>
        <authorList>
            <person name="Zhou Y."/>
            <person name="Dong J."/>
            <person name="Wang X."/>
            <person name="Huang X."/>
            <person name="Zhang K.Y."/>
            <person name="Zhang Y.Q."/>
            <person name="Guo Y.F."/>
            <person name="Lai R."/>
            <person name="Li W.J."/>
        </authorList>
    </citation>
    <scope>NUCLEOTIDE SEQUENCE [LARGE SCALE GENOMIC DNA]</scope>
    <source>
        <strain evidence="7 8">KCTC 12877</strain>
    </source>
</reference>
<evidence type="ECO:0000256" key="2">
    <source>
        <dbReference type="ARBA" id="ARBA00022722"/>
    </source>
</evidence>
<dbReference type="PANTHER" id="PTHR33607">
    <property type="entry name" value="ENDONUCLEASE-1"/>
    <property type="match status" value="1"/>
</dbReference>
<evidence type="ECO:0000256" key="1">
    <source>
        <dbReference type="ARBA" id="ARBA00006429"/>
    </source>
</evidence>
<dbReference type="GO" id="GO:0016787">
    <property type="term" value="F:hydrolase activity"/>
    <property type="evidence" value="ECO:0007669"/>
    <property type="project" value="UniProtKB-KW"/>
</dbReference>
<dbReference type="InterPro" id="IPR007346">
    <property type="entry name" value="Endonuclease-I"/>
</dbReference>
<comment type="similarity">
    <text evidence="1">Belongs to the EndA/NucM nuclease family.</text>
</comment>
<dbReference type="InterPro" id="IPR003961">
    <property type="entry name" value="FN3_dom"/>
</dbReference>
<comment type="caution">
    <text evidence="7">The sequence shown here is derived from an EMBL/GenBank/DDBJ whole genome shotgun (WGS) entry which is preliminary data.</text>
</comment>
<dbReference type="InterPro" id="IPR036116">
    <property type="entry name" value="FN3_sf"/>
</dbReference>
<keyword evidence="3 5" id="KW-0732">Signal</keyword>
<dbReference type="NCBIfam" id="TIGR04183">
    <property type="entry name" value="Por_Secre_tail"/>
    <property type="match status" value="1"/>
</dbReference>
<keyword evidence="4" id="KW-0378">Hydrolase</keyword>
<keyword evidence="8" id="KW-1185">Reference proteome</keyword>
<evidence type="ECO:0000256" key="5">
    <source>
        <dbReference type="SAM" id="SignalP"/>
    </source>
</evidence>
<dbReference type="OrthoDB" id="5485925at2"/>
<keyword evidence="7" id="KW-0255">Endonuclease</keyword>
<dbReference type="InterPro" id="IPR013783">
    <property type="entry name" value="Ig-like_fold"/>
</dbReference>
<feature type="domain" description="Fibronectin type-III" evidence="6">
    <location>
        <begin position="293"/>
        <end position="378"/>
    </location>
</feature>
<organism evidence="7 8">
    <name type="scientific">Chryseobacterium flavum</name>
    <dbReference type="NCBI Taxonomy" id="415851"/>
    <lineage>
        <taxon>Bacteria</taxon>
        <taxon>Pseudomonadati</taxon>
        <taxon>Bacteroidota</taxon>
        <taxon>Flavobacteriia</taxon>
        <taxon>Flavobacteriales</taxon>
        <taxon>Weeksellaceae</taxon>
        <taxon>Chryseobacterium group</taxon>
        <taxon>Chryseobacterium</taxon>
    </lineage>
</organism>
<sequence length="604" mass="65596">MKRILSFCLVSLFSINAIAQAPANYYDGTAGLTGYALKTKLHQIIKVSSDLGYSALWVTYATSDVDHYYENNGTLLDMYSEKPAGPDTYEYIIGSPASGGNQCGSQNQNNEGFCYNREHSLPKTYFGGQNATPMANDAHFVIPTDYYVNSKRGSYPYGETASPTISFTNGSKIGPCSYPGYSGVVFEPIDEFKGDIARMQLYFVTRYEDKLASFSQFQNASSPLDGTVNRGLQQWYLNLMLEWASQDPVSQREIDRNNAVYARQGNRNPYIDHPEYVNMVWANSGSDTEAPSIPANLTSNNPTDSTISLNWTASTDNVGVAGYDVYANGVLKATVSGTSTTVTGLTPLTTYNFYVIAKDTSGNSSAQSNIATGTTLAAPVGGSCGNEDFENIPTASGTGYTTQTWTHNNITWTATDARTDQTITNKAITVRNGSLTSSTISGGIKSLTLTTQLKFGGSPGYFNVLINNVNVGTIPYSATATATTIDNINVSGNIIIQLTNSSTSNRVALDDLSWECFSTLATTETKKDKADFTIYPNPVKHNELFVKGENLNKISKAEIYDLSGKLIDTVSHPFKDSNKINLKGLVKGNYILKADNYSAKFIIE</sequence>
<evidence type="ECO:0000259" key="6">
    <source>
        <dbReference type="PROSITE" id="PS50853"/>
    </source>
</evidence>
<dbReference type="InterPro" id="IPR044925">
    <property type="entry name" value="His-Me_finger_sf"/>
</dbReference>
<evidence type="ECO:0000256" key="4">
    <source>
        <dbReference type="ARBA" id="ARBA00022801"/>
    </source>
</evidence>
<evidence type="ECO:0000313" key="7">
    <source>
        <dbReference type="EMBL" id="REC67079.1"/>
    </source>
</evidence>
<dbReference type="SUPFAM" id="SSF54060">
    <property type="entry name" value="His-Me finger endonucleases"/>
    <property type="match status" value="1"/>
</dbReference>